<evidence type="ECO:0000256" key="17">
    <source>
        <dbReference type="ARBA" id="ARBA00023316"/>
    </source>
</evidence>
<comment type="pathway">
    <text evidence="4 20">Cell wall biogenesis; peptidoglycan biosynthesis.</text>
</comment>
<dbReference type="EMBL" id="RAXU01000003">
    <property type="protein sequence ID" value="RKG35472.1"/>
    <property type="molecule type" value="Genomic_DNA"/>
</dbReference>
<keyword evidence="14 20" id="KW-0573">Peptidoglycan synthesis</keyword>
<evidence type="ECO:0000256" key="14">
    <source>
        <dbReference type="ARBA" id="ARBA00022984"/>
    </source>
</evidence>
<dbReference type="UniPathway" id="UPA00219"/>
<evidence type="ECO:0000256" key="12">
    <source>
        <dbReference type="ARBA" id="ARBA00022857"/>
    </source>
</evidence>
<dbReference type="SUPFAM" id="SSF56194">
    <property type="entry name" value="Uridine diphospho-N-Acetylenolpyruvylglucosamine reductase, MurB, C-terminal domain"/>
    <property type="match status" value="1"/>
</dbReference>
<accession>A0A3A8EKQ2</accession>
<dbReference type="GO" id="GO:0071949">
    <property type="term" value="F:FAD binding"/>
    <property type="evidence" value="ECO:0007669"/>
    <property type="project" value="InterPro"/>
</dbReference>
<keyword evidence="11 20" id="KW-0274">FAD</keyword>
<dbReference type="PANTHER" id="PTHR21071:SF4">
    <property type="entry name" value="UDP-N-ACETYLENOLPYRUVOYLGLUCOSAMINE REDUCTASE"/>
    <property type="match status" value="1"/>
</dbReference>
<dbReference type="GO" id="GO:0005829">
    <property type="term" value="C:cytosol"/>
    <property type="evidence" value="ECO:0007669"/>
    <property type="project" value="TreeGrafter"/>
</dbReference>
<evidence type="ECO:0000256" key="19">
    <source>
        <dbReference type="ARBA" id="ARBA00048914"/>
    </source>
</evidence>
<organism evidence="22 23">
    <name type="scientific">Acinetobacter guerrae</name>
    <dbReference type="NCBI Taxonomy" id="1843371"/>
    <lineage>
        <taxon>Bacteria</taxon>
        <taxon>Pseudomonadati</taxon>
        <taxon>Pseudomonadota</taxon>
        <taxon>Gammaproteobacteria</taxon>
        <taxon>Moraxellales</taxon>
        <taxon>Moraxellaceae</taxon>
        <taxon>Acinetobacter</taxon>
    </lineage>
</organism>
<dbReference type="GO" id="GO:0051301">
    <property type="term" value="P:cell division"/>
    <property type="evidence" value="ECO:0007669"/>
    <property type="project" value="UniProtKB-KW"/>
</dbReference>
<keyword evidence="13 20" id="KW-0133">Cell shape</keyword>
<comment type="cofactor">
    <cofactor evidence="1 20">
        <name>FAD</name>
        <dbReference type="ChEBI" id="CHEBI:57692"/>
    </cofactor>
</comment>
<keyword evidence="16 20" id="KW-0131">Cell cycle</keyword>
<dbReference type="InterPro" id="IPR036318">
    <property type="entry name" value="FAD-bd_PCMH-like_sf"/>
</dbReference>
<dbReference type="PANTHER" id="PTHR21071">
    <property type="entry name" value="UDP-N-ACETYLENOLPYRUVOYLGLUCOSAMINE REDUCTASE"/>
    <property type="match status" value="1"/>
</dbReference>
<dbReference type="InterPro" id="IPR006094">
    <property type="entry name" value="Oxid_FAD_bind_N"/>
</dbReference>
<dbReference type="InterPro" id="IPR036635">
    <property type="entry name" value="MurB_C_sf"/>
</dbReference>
<dbReference type="Proteomes" id="UP000269001">
    <property type="component" value="Unassembled WGS sequence"/>
</dbReference>
<dbReference type="GO" id="GO:0009252">
    <property type="term" value="P:peptidoglycan biosynthetic process"/>
    <property type="evidence" value="ECO:0007669"/>
    <property type="project" value="UniProtKB-UniRule"/>
</dbReference>
<evidence type="ECO:0000313" key="22">
    <source>
        <dbReference type="EMBL" id="RKG35472.1"/>
    </source>
</evidence>
<proteinExistence type="inferred from homology"/>
<dbReference type="NCBIfam" id="TIGR00179">
    <property type="entry name" value="murB"/>
    <property type="match status" value="1"/>
</dbReference>
<feature type="active site" description="Proton donor" evidence="20">
    <location>
        <position position="234"/>
    </location>
</feature>
<keyword evidence="12 20" id="KW-0521">NADP</keyword>
<dbReference type="InterPro" id="IPR016167">
    <property type="entry name" value="FAD-bd_PCMH_sub1"/>
</dbReference>
<evidence type="ECO:0000256" key="11">
    <source>
        <dbReference type="ARBA" id="ARBA00022827"/>
    </source>
</evidence>
<dbReference type="Gene3D" id="3.90.78.10">
    <property type="entry name" value="UDP-N-acetylenolpyruvoylglucosamine reductase, C-terminal domain"/>
    <property type="match status" value="1"/>
</dbReference>
<comment type="subcellular location">
    <subcellularLocation>
        <location evidence="3 20">Cytoplasm</location>
    </subcellularLocation>
</comment>
<dbReference type="AlphaFoldDB" id="A0A3A8EKQ2"/>
<evidence type="ECO:0000256" key="20">
    <source>
        <dbReference type="HAMAP-Rule" id="MF_00037"/>
    </source>
</evidence>
<sequence length="345" mass="38893">MIQIQQNVQLKAFNTLNLNAIASHYVKIDSIENLIAALDFADQQQLNSLILSGGSNMLLPEQIHALILHMNIQGVEIVEDTAEHIKIKVGGGQIWHDFVLMTTEKGWYGLQNLALIPGLVGASPVQNIGAYGVEVGEFIESVQVYDRLEKTTQDVLAIDCQFAYRDSIFKHDPNRYIITHVTFQLLKQPQLRIHYGDLKAAMADDLTPENLQKQVIQIRKSKLPDPKQYPNVGSFFKNPVINQTDFDQLLTKFPQIPHYAQAHRCVKIAAGWLIDQTGWKGKKIGSVGMFEKQALVLVNYANASLNDVKHTYQAVQQDVKQKFNIKLEPEPVLFDTNGLIRSHSE</sequence>
<evidence type="ECO:0000256" key="10">
    <source>
        <dbReference type="ARBA" id="ARBA00022630"/>
    </source>
</evidence>
<dbReference type="InterPro" id="IPR011601">
    <property type="entry name" value="MurB_C"/>
</dbReference>
<comment type="catalytic activity">
    <reaction evidence="19 20">
        <text>UDP-N-acetyl-alpha-D-muramate + NADP(+) = UDP-N-acetyl-3-O-(1-carboxyvinyl)-alpha-D-glucosamine + NADPH + H(+)</text>
        <dbReference type="Rhea" id="RHEA:12248"/>
        <dbReference type="ChEBI" id="CHEBI:15378"/>
        <dbReference type="ChEBI" id="CHEBI:57783"/>
        <dbReference type="ChEBI" id="CHEBI:58349"/>
        <dbReference type="ChEBI" id="CHEBI:68483"/>
        <dbReference type="ChEBI" id="CHEBI:70757"/>
        <dbReference type="EC" id="1.3.1.98"/>
    </reaction>
</comment>
<evidence type="ECO:0000256" key="9">
    <source>
        <dbReference type="ARBA" id="ARBA00022618"/>
    </source>
</evidence>
<dbReference type="HAMAP" id="MF_00037">
    <property type="entry name" value="MurB"/>
    <property type="match status" value="1"/>
</dbReference>
<evidence type="ECO:0000256" key="18">
    <source>
        <dbReference type="ARBA" id="ARBA00031026"/>
    </source>
</evidence>
<dbReference type="GO" id="GO:0071555">
    <property type="term" value="P:cell wall organization"/>
    <property type="evidence" value="ECO:0007669"/>
    <property type="project" value="UniProtKB-KW"/>
</dbReference>
<dbReference type="Gene3D" id="3.30.465.10">
    <property type="match status" value="1"/>
</dbReference>
<evidence type="ECO:0000256" key="7">
    <source>
        <dbReference type="ARBA" id="ARBA00015188"/>
    </source>
</evidence>
<evidence type="ECO:0000256" key="1">
    <source>
        <dbReference type="ARBA" id="ARBA00001974"/>
    </source>
</evidence>
<keyword evidence="8 20" id="KW-0963">Cytoplasm</keyword>
<dbReference type="Pfam" id="PF02873">
    <property type="entry name" value="MurB_C"/>
    <property type="match status" value="1"/>
</dbReference>
<dbReference type="EC" id="1.3.1.98" evidence="6 20"/>
<evidence type="ECO:0000256" key="15">
    <source>
        <dbReference type="ARBA" id="ARBA00023002"/>
    </source>
</evidence>
<dbReference type="InterPro" id="IPR016169">
    <property type="entry name" value="FAD-bd_PCMH_sub2"/>
</dbReference>
<protein>
    <recommendedName>
        <fullName evidence="7 20">UDP-N-acetylenolpyruvoylglucosamine reductase</fullName>
        <ecNumber evidence="6 20">1.3.1.98</ecNumber>
    </recommendedName>
    <alternativeName>
        <fullName evidence="18 20">UDP-N-acetylmuramate dehydrogenase</fullName>
    </alternativeName>
</protein>
<dbReference type="InterPro" id="IPR003170">
    <property type="entry name" value="MurB"/>
</dbReference>
<dbReference type="GO" id="GO:0008360">
    <property type="term" value="P:regulation of cell shape"/>
    <property type="evidence" value="ECO:0007669"/>
    <property type="project" value="UniProtKB-KW"/>
</dbReference>
<dbReference type="NCBIfam" id="NF000755">
    <property type="entry name" value="PRK00046.1"/>
    <property type="match status" value="1"/>
</dbReference>
<keyword evidence="23" id="KW-1185">Reference proteome</keyword>
<comment type="caution">
    <text evidence="22">The sequence shown here is derived from an EMBL/GenBank/DDBJ whole genome shotgun (WGS) entry which is preliminary data.</text>
</comment>
<evidence type="ECO:0000256" key="5">
    <source>
        <dbReference type="ARBA" id="ARBA00010485"/>
    </source>
</evidence>
<feature type="active site" evidence="20">
    <location>
        <position position="330"/>
    </location>
</feature>
<evidence type="ECO:0000259" key="21">
    <source>
        <dbReference type="PROSITE" id="PS51387"/>
    </source>
</evidence>
<dbReference type="InterPro" id="IPR016166">
    <property type="entry name" value="FAD-bd_PCMH"/>
</dbReference>
<comment type="similarity">
    <text evidence="5 20">Belongs to the MurB family.</text>
</comment>
<evidence type="ECO:0000256" key="16">
    <source>
        <dbReference type="ARBA" id="ARBA00023306"/>
    </source>
</evidence>
<dbReference type="NCBIfam" id="NF010478">
    <property type="entry name" value="PRK13903.1"/>
    <property type="match status" value="1"/>
</dbReference>
<keyword evidence="9 20" id="KW-0132">Cell division</keyword>
<dbReference type="GO" id="GO:0008762">
    <property type="term" value="F:UDP-N-acetylmuramate dehydrogenase activity"/>
    <property type="evidence" value="ECO:0007669"/>
    <property type="project" value="UniProtKB-UniRule"/>
</dbReference>
<dbReference type="SUPFAM" id="SSF56176">
    <property type="entry name" value="FAD-binding/transporter-associated domain-like"/>
    <property type="match status" value="1"/>
</dbReference>
<gene>
    <name evidence="20" type="primary">murB</name>
    <name evidence="22" type="ORF">D7V21_03985</name>
</gene>
<evidence type="ECO:0000256" key="4">
    <source>
        <dbReference type="ARBA" id="ARBA00004752"/>
    </source>
</evidence>
<keyword evidence="17 20" id="KW-0961">Cell wall biogenesis/degradation</keyword>
<evidence type="ECO:0000256" key="2">
    <source>
        <dbReference type="ARBA" id="ARBA00003921"/>
    </source>
</evidence>
<dbReference type="PROSITE" id="PS51387">
    <property type="entry name" value="FAD_PCMH"/>
    <property type="match status" value="1"/>
</dbReference>
<feature type="active site" evidence="20">
    <location>
        <position position="165"/>
    </location>
</feature>
<evidence type="ECO:0000256" key="3">
    <source>
        <dbReference type="ARBA" id="ARBA00004496"/>
    </source>
</evidence>
<keyword evidence="15 20" id="KW-0560">Oxidoreductase</keyword>
<feature type="domain" description="FAD-binding PCMH-type" evidence="21">
    <location>
        <begin position="18"/>
        <end position="188"/>
    </location>
</feature>
<dbReference type="Gene3D" id="3.30.43.10">
    <property type="entry name" value="Uridine Diphospho-n-acetylenolpyruvylglucosamine Reductase, domain 2"/>
    <property type="match status" value="1"/>
</dbReference>
<evidence type="ECO:0000256" key="13">
    <source>
        <dbReference type="ARBA" id="ARBA00022960"/>
    </source>
</evidence>
<evidence type="ECO:0000256" key="6">
    <source>
        <dbReference type="ARBA" id="ARBA00012518"/>
    </source>
</evidence>
<name>A0A3A8EKQ2_9GAMM</name>
<reference evidence="22 23" key="1">
    <citation type="submission" date="2018-09" db="EMBL/GenBank/DDBJ databases">
        <title>The draft genome of Acinetobacter spp. strains.</title>
        <authorList>
            <person name="Qin J."/>
            <person name="Feng Y."/>
            <person name="Zong Z."/>
        </authorList>
    </citation>
    <scope>NUCLEOTIDE SEQUENCE [LARGE SCALE GENOMIC DNA]</scope>
    <source>
        <strain evidence="22 23">WCHAc060096</strain>
    </source>
</reference>
<keyword evidence="10 20" id="KW-0285">Flavoprotein</keyword>
<evidence type="ECO:0000313" key="23">
    <source>
        <dbReference type="Proteomes" id="UP000269001"/>
    </source>
</evidence>
<evidence type="ECO:0000256" key="8">
    <source>
        <dbReference type="ARBA" id="ARBA00022490"/>
    </source>
</evidence>
<dbReference type="Pfam" id="PF01565">
    <property type="entry name" value="FAD_binding_4"/>
    <property type="match status" value="1"/>
</dbReference>
<comment type="function">
    <text evidence="2 20">Cell wall formation.</text>
</comment>